<dbReference type="GO" id="GO:0043709">
    <property type="term" value="P:cell adhesion involved in single-species biofilm formation"/>
    <property type="evidence" value="ECO:0007669"/>
    <property type="project" value="TreeGrafter"/>
</dbReference>
<name>A0A9D1JY92_9FIRM</name>
<dbReference type="PROSITE" id="PS50887">
    <property type="entry name" value="GGDEF"/>
    <property type="match status" value="1"/>
</dbReference>
<dbReference type="Gene3D" id="3.30.70.270">
    <property type="match status" value="1"/>
</dbReference>
<dbReference type="AlphaFoldDB" id="A0A9D1JY92"/>
<feature type="transmembrane region" description="Helical" evidence="1">
    <location>
        <begin position="38"/>
        <end position="56"/>
    </location>
</feature>
<feature type="transmembrane region" description="Helical" evidence="1">
    <location>
        <begin position="126"/>
        <end position="152"/>
    </location>
</feature>
<dbReference type="Proteomes" id="UP000824002">
    <property type="component" value="Unassembled WGS sequence"/>
</dbReference>
<dbReference type="PANTHER" id="PTHR45138:SF9">
    <property type="entry name" value="DIGUANYLATE CYCLASE DGCM-RELATED"/>
    <property type="match status" value="1"/>
</dbReference>
<organism evidence="3 4">
    <name type="scientific">Candidatus Merdivicinus excrementipullorum</name>
    <dbReference type="NCBI Taxonomy" id="2840867"/>
    <lineage>
        <taxon>Bacteria</taxon>
        <taxon>Bacillati</taxon>
        <taxon>Bacillota</taxon>
        <taxon>Clostridia</taxon>
        <taxon>Eubacteriales</taxon>
        <taxon>Oscillospiraceae</taxon>
        <taxon>Oscillospiraceae incertae sedis</taxon>
        <taxon>Candidatus Merdivicinus</taxon>
    </lineage>
</organism>
<evidence type="ECO:0000256" key="1">
    <source>
        <dbReference type="SAM" id="Phobius"/>
    </source>
</evidence>
<dbReference type="Pfam" id="PF00990">
    <property type="entry name" value="GGDEF"/>
    <property type="match status" value="1"/>
</dbReference>
<dbReference type="PANTHER" id="PTHR45138">
    <property type="entry name" value="REGULATORY COMPONENTS OF SENSORY TRANSDUCTION SYSTEM"/>
    <property type="match status" value="1"/>
</dbReference>
<dbReference type="InterPro" id="IPR043128">
    <property type="entry name" value="Rev_trsase/Diguanyl_cyclase"/>
</dbReference>
<evidence type="ECO:0000313" key="4">
    <source>
        <dbReference type="Proteomes" id="UP000824002"/>
    </source>
</evidence>
<dbReference type="SUPFAM" id="SSF55073">
    <property type="entry name" value="Nucleotide cyclase"/>
    <property type="match status" value="1"/>
</dbReference>
<keyword evidence="1" id="KW-0812">Transmembrane</keyword>
<dbReference type="InterPro" id="IPR050469">
    <property type="entry name" value="Diguanylate_Cyclase"/>
</dbReference>
<sequence>MASKSYERNTRLYLLGILTAVELLMSFSFLGYLHVEPISITIAYIPVLLAGALVGLPEAVILGTVFGLASMWKAGASYVMPTDQLFSPFMSGRPMESVLLSVGARMLFGLLTGLLYLAAKRLPYTGAWLCVVSFFGKFLHSLLVYSAMGLFFPEAGYSVRNALDSFVSLNDVVTNLVTAGIVFLFWKLEKSRFWQEYRIRMEKAQKLQIEGHYHRLSMAAILLLTVGLTLAIAVYFVHRMDYALEAGGVVLSDTNYSDLVHLQIQFVIGALSMMALVIVFLIFNRRNSVYMYYEAKIDALTGLTTRKAFFEACTKVLQNSRTGREECGYFIMVDVDRFKEINDQYGHPEGDRILREAASALQETFGREGLVGRVGGDEFAVLLDMSVSRERLEAIFSLFLKRIHKIEIEDSQISCSIGAVPLHADKPVDALYREADRMLYSAKRQGRDRFVLLDHSGEMAIIEGEHVQREKLKG</sequence>
<proteinExistence type="predicted"/>
<evidence type="ECO:0000259" key="2">
    <source>
        <dbReference type="PROSITE" id="PS50887"/>
    </source>
</evidence>
<protein>
    <submittedName>
        <fullName evidence="3">Diguanylate cyclase</fullName>
    </submittedName>
</protein>
<dbReference type="GO" id="GO:0052621">
    <property type="term" value="F:diguanylate cyclase activity"/>
    <property type="evidence" value="ECO:0007669"/>
    <property type="project" value="TreeGrafter"/>
</dbReference>
<dbReference type="CDD" id="cd01949">
    <property type="entry name" value="GGDEF"/>
    <property type="match status" value="1"/>
</dbReference>
<dbReference type="GO" id="GO:1902201">
    <property type="term" value="P:negative regulation of bacterial-type flagellum-dependent cell motility"/>
    <property type="evidence" value="ECO:0007669"/>
    <property type="project" value="TreeGrafter"/>
</dbReference>
<feature type="transmembrane region" description="Helical" evidence="1">
    <location>
        <begin position="172"/>
        <end position="188"/>
    </location>
</feature>
<reference evidence="3" key="1">
    <citation type="submission" date="2020-10" db="EMBL/GenBank/DDBJ databases">
        <authorList>
            <person name="Gilroy R."/>
        </authorList>
    </citation>
    <scope>NUCLEOTIDE SEQUENCE</scope>
    <source>
        <strain evidence="3">CHK199-13235</strain>
    </source>
</reference>
<comment type="caution">
    <text evidence="3">The sequence shown here is derived from an EMBL/GenBank/DDBJ whole genome shotgun (WGS) entry which is preliminary data.</text>
</comment>
<keyword evidence="1" id="KW-1133">Transmembrane helix</keyword>
<feature type="transmembrane region" description="Helical" evidence="1">
    <location>
        <begin position="262"/>
        <end position="283"/>
    </location>
</feature>
<feature type="transmembrane region" description="Helical" evidence="1">
    <location>
        <begin position="12"/>
        <end position="32"/>
    </location>
</feature>
<dbReference type="InterPro" id="IPR000160">
    <property type="entry name" value="GGDEF_dom"/>
</dbReference>
<dbReference type="GO" id="GO:0005886">
    <property type="term" value="C:plasma membrane"/>
    <property type="evidence" value="ECO:0007669"/>
    <property type="project" value="TreeGrafter"/>
</dbReference>
<feature type="domain" description="GGDEF" evidence="2">
    <location>
        <begin position="326"/>
        <end position="455"/>
    </location>
</feature>
<feature type="transmembrane region" description="Helical" evidence="1">
    <location>
        <begin position="216"/>
        <end position="237"/>
    </location>
</feature>
<keyword evidence="1" id="KW-0472">Membrane</keyword>
<accession>A0A9D1JY92</accession>
<feature type="transmembrane region" description="Helical" evidence="1">
    <location>
        <begin position="99"/>
        <end position="119"/>
    </location>
</feature>
<dbReference type="Gene3D" id="1.10.1760.20">
    <property type="match status" value="1"/>
</dbReference>
<evidence type="ECO:0000313" key="3">
    <source>
        <dbReference type="EMBL" id="HIS75309.1"/>
    </source>
</evidence>
<dbReference type="EMBL" id="DVJP01000010">
    <property type="protein sequence ID" value="HIS75309.1"/>
    <property type="molecule type" value="Genomic_DNA"/>
</dbReference>
<dbReference type="SMART" id="SM00267">
    <property type="entry name" value="GGDEF"/>
    <property type="match status" value="1"/>
</dbReference>
<gene>
    <name evidence="3" type="ORF">IAB51_00720</name>
</gene>
<dbReference type="InterPro" id="IPR029787">
    <property type="entry name" value="Nucleotide_cyclase"/>
</dbReference>
<reference evidence="3" key="2">
    <citation type="journal article" date="2021" name="PeerJ">
        <title>Extensive microbial diversity within the chicken gut microbiome revealed by metagenomics and culture.</title>
        <authorList>
            <person name="Gilroy R."/>
            <person name="Ravi A."/>
            <person name="Getino M."/>
            <person name="Pursley I."/>
            <person name="Horton D.L."/>
            <person name="Alikhan N.F."/>
            <person name="Baker D."/>
            <person name="Gharbi K."/>
            <person name="Hall N."/>
            <person name="Watson M."/>
            <person name="Adriaenssens E.M."/>
            <person name="Foster-Nyarko E."/>
            <person name="Jarju S."/>
            <person name="Secka A."/>
            <person name="Antonio M."/>
            <person name="Oren A."/>
            <person name="Chaudhuri R.R."/>
            <person name="La Ragione R."/>
            <person name="Hildebrand F."/>
            <person name="Pallen M.J."/>
        </authorList>
    </citation>
    <scope>NUCLEOTIDE SEQUENCE</scope>
    <source>
        <strain evidence="3">CHK199-13235</strain>
    </source>
</reference>
<dbReference type="NCBIfam" id="TIGR00254">
    <property type="entry name" value="GGDEF"/>
    <property type="match status" value="1"/>
</dbReference>
<feature type="transmembrane region" description="Helical" evidence="1">
    <location>
        <begin position="61"/>
        <end position="79"/>
    </location>
</feature>